<keyword evidence="11" id="KW-1185">Reference proteome</keyword>
<protein>
    <recommendedName>
        <fullName evidence="8 9">7-methyl-GTP pyrophosphatase</fullName>
        <shortName evidence="9">m(7)GTP pyrophosphatase</shortName>
        <ecNumber evidence="9">3.6.1.-</ecNumber>
    </recommendedName>
</protein>
<reference evidence="10 11" key="1">
    <citation type="submission" date="2020-10" db="EMBL/GenBank/DDBJ databases">
        <title>The genome sequence of Chitinilyticum litopenaei 4Y14.</title>
        <authorList>
            <person name="Liu Y."/>
        </authorList>
    </citation>
    <scope>NUCLEOTIDE SEQUENCE [LARGE SCALE GENOMIC DNA]</scope>
    <source>
        <strain evidence="10 11">4Y14</strain>
    </source>
</reference>
<feature type="site" description="Important for substrate specificity" evidence="9">
    <location>
        <position position="69"/>
    </location>
</feature>
<sequence length="191" mass="20917">MPLVLASTSPYRRELLQRLAYPFEVASPEVDETPQAGESAHATSLRLAIAKAQALQSRFPAHLLIGSDQVALLNGVQLGKPGTHERAVAQLQQMRGRSIEFHTALALYNSQSGTTQTHVDITRVTMRQYSDDTIERYLRHEQPYNCAGSAKTEGLGVILIERIDNSDPTAIIGLPMIALTAMLLEEGVQLV</sequence>
<keyword evidence="2 9" id="KW-0963">Cytoplasm</keyword>
<comment type="caution">
    <text evidence="10">The sequence shown here is derived from an EMBL/GenBank/DDBJ whole genome shotgun (WGS) entry which is preliminary data.</text>
</comment>
<dbReference type="PANTHER" id="PTHR43213">
    <property type="entry name" value="BIFUNCTIONAL DTTP/UTP PYROPHOSPHATASE/METHYLTRANSFERASE PROTEIN-RELATED"/>
    <property type="match status" value="1"/>
</dbReference>
<dbReference type="GO" id="GO:0005737">
    <property type="term" value="C:cytoplasm"/>
    <property type="evidence" value="ECO:0007669"/>
    <property type="project" value="UniProtKB-SubCell"/>
</dbReference>
<dbReference type="EMBL" id="JADFUA010000008">
    <property type="protein sequence ID" value="MBE9610272.1"/>
    <property type="molecule type" value="Genomic_DNA"/>
</dbReference>
<comment type="similarity">
    <text evidence="7 9">Belongs to the Maf family. YceF subfamily.</text>
</comment>
<comment type="cofactor">
    <cofactor evidence="9">
        <name>a divalent metal cation</name>
        <dbReference type="ChEBI" id="CHEBI:60240"/>
    </cofactor>
</comment>
<evidence type="ECO:0000256" key="2">
    <source>
        <dbReference type="ARBA" id="ARBA00022490"/>
    </source>
</evidence>
<evidence type="ECO:0000313" key="11">
    <source>
        <dbReference type="Proteomes" id="UP000604481"/>
    </source>
</evidence>
<evidence type="ECO:0000256" key="9">
    <source>
        <dbReference type="HAMAP-Rule" id="MF_00528"/>
    </source>
</evidence>
<evidence type="ECO:0000256" key="5">
    <source>
        <dbReference type="ARBA" id="ARBA00050213"/>
    </source>
</evidence>
<comment type="function">
    <text evidence="6 9">Nucleoside triphosphate pyrophosphatase that hydrolyzes 7-methyl-GTP (m(7)GTP). May have a dual role in cell division arrest and in preventing the incorporation of modified nucleotides into cellular nucleic acids.</text>
</comment>
<accession>A0A8J7FLU8</accession>
<keyword evidence="3 9" id="KW-0378">Hydrolase</keyword>
<comment type="catalytic activity">
    <reaction evidence="5 9">
        <text>N(7)-methyl-GTP + H2O = N(7)-methyl-GMP + diphosphate + H(+)</text>
        <dbReference type="Rhea" id="RHEA:58744"/>
        <dbReference type="ChEBI" id="CHEBI:15377"/>
        <dbReference type="ChEBI" id="CHEBI:15378"/>
        <dbReference type="ChEBI" id="CHEBI:33019"/>
        <dbReference type="ChEBI" id="CHEBI:58285"/>
        <dbReference type="ChEBI" id="CHEBI:87133"/>
    </reaction>
</comment>
<evidence type="ECO:0000256" key="6">
    <source>
        <dbReference type="ARBA" id="ARBA00053369"/>
    </source>
</evidence>
<dbReference type="FunFam" id="3.90.950.10:FF:000005">
    <property type="entry name" value="7-methyl-GTP pyrophosphatase"/>
    <property type="match status" value="1"/>
</dbReference>
<dbReference type="Pfam" id="PF02545">
    <property type="entry name" value="Maf"/>
    <property type="match status" value="1"/>
</dbReference>
<evidence type="ECO:0000256" key="4">
    <source>
        <dbReference type="ARBA" id="ARBA00023080"/>
    </source>
</evidence>
<name>A0A8J7FLU8_9NEIS</name>
<dbReference type="CDD" id="cd00555">
    <property type="entry name" value="Maf"/>
    <property type="match status" value="1"/>
</dbReference>
<feature type="site" description="Important for substrate specificity" evidence="9">
    <location>
        <position position="153"/>
    </location>
</feature>
<proteinExistence type="inferred from homology"/>
<feature type="active site" description="Proton acceptor" evidence="9">
    <location>
        <position position="68"/>
    </location>
</feature>
<organism evidence="10 11">
    <name type="scientific">Chitinilyticum piscinae</name>
    <dbReference type="NCBI Taxonomy" id="2866724"/>
    <lineage>
        <taxon>Bacteria</taxon>
        <taxon>Pseudomonadati</taxon>
        <taxon>Pseudomonadota</taxon>
        <taxon>Betaproteobacteria</taxon>
        <taxon>Neisseriales</taxon>
        <taxon>Chitinibacteraceae</taxon>
        <taxon>Chitinilyticum</taxon>
    </lineage>
</organism>
<evidence type="ECO:0000256" key="7">
    <source>
        <dbReference type="ARBA" id="ARBA00060749"/>
    </source>
</evidence>
<feature type="site" description="Important for substrate specificity" evidence="9">
    <location>
        <position position="11"/>
    </location>
</feature>
<comment type="subcellular location">
    <subcellularLocation>
        <location evidence="1 9">Cytoplasm</location>
    </subcellularLocation>
</comment>
<evidence type="ECO:0000256" key="1">
    <source>
        <dbReference type="ARBA" id="ARBA00004496"/>
    </source>
</evidence>
<dbReference type="PANTHER" id="PTHR43213:SF10">
    <property type="entry name" value="7-METHYL-GTP PYROPHOSPHATASE"/>
    <property type="match status" value="1"/>
</dbReference>
<dbReference type="PIRSF" id="PIRSF006305">
    <property type="entry name" value="Maf"/>
    <property type="match status" value="1"/>
</dbReference>
<dbReference type="InterPro" id="IPR003697">
    <property type="entry name" value="Maf-like"/>
</dbReference>
<dbReference type="NCBIfam" id="TIGR00172">
    <property type="entry name" value="maf"/>
    <property type="match status" value="1"/>
</dbReference>
<dbReference type="Proteomes" id="UP000604481">
    <property type="component" value="Unassembled WGS sequence"/>
</dbReference>
<dbReference type="GO" id="GO:0009117">
    <property type="term" value="P:nucleotide metabolic process"/>
    <property type="evidence" value="ECO:0007669"/>
    <property type="project" value="UniProtKB-KW"/>
</dbReference>
<evidence type="ECO:0000313" key="10">
    <source>
        <dbReference type="EMBL" id="MBE9610272.1"/>
    </source>
</evidence>
<dbReference type="AlphaFoldDB" id="A0A8J7FLU8"/>
<comment type="caution">
    <text evidence="9">Lacks conserved residue(s) required for the propagation of feature annotation.</text>
</comment>
<gene>
    <name evidence="10" type="primary">maf</name>
    <name evidence="10" type="ORF">INR99_13055</name>
</gene>
<dbReference type="HAMAP" id="MF_00528">
    <property type="entry name" value="Maf"/>
    <property type="match status" value="1"/>
</dbReference>
<evidence type="ECO:0000256" key="8">
    <source>
        <dbReference type="ARBA" id="ARBA00068163"/>
    </source>
</evidence>
<keyword evidence="4 9" id="KW-0546">Nucleotide metabolism</keyword>
<dbReference type="EC" id="3.6.1.-" evidence="9"/>
<evidence type="ECO:0000256" key="3">
    <source>
        <dbReference type="ARBA" id="ARBA00022801"/>
    </source>
</evidence>
<dbReference type="GO" id="GO:0047429">
    <property type="term" value="F:nucleoside triphosphate diphosphatase activity"/>
    <property type="evidence" value="ECO:0007669"/>
    <property type="project" value="InterPro"/>
</dbReference>
<dbReference type="Gene3D" id="3.90.950.10">
    <property type="match status" value="1"/>
</dbReference>
<dbReference type="SUPFAM" id="SSF52972">
    <property type="entry name" value="ITPase-like"/>
    <property type="match status" value="1"/>
</dbReference>
<dbReference type="InterPro" id="IPR029001">
    <property type="entry name" value="ITPase-like_fam"/>
</dbReference>